<name>B0SZJ4_CAUSK</name>
<accession>B0SZJ4</accession>
<dbReference type="AlphaFoldDB" id="B0SZJ4"/>
<protein>
    <submittedName>
        <fullName evidence="2">Uncharacterized protein</fullName>
    </submittedName>
</protein>
<feature type="transmembrane region" description="Helical" evidence="1">
    <location>
        <begin position="87"/>
        <end position="108"/>
    </location>
</feature>
<dbReference type="HOGENOM" id="CLU_2095276_0_0_5"/>
<dbReference type="OrthoDB" id="343256at2"/>
<organism evidence="2">
    <name type="scientific">Caulobacter sp. (strain K31)</name>
    <dbReference type="NCBI Taxonomy" id="366602"/>
    <lineage>
        <taxon>Bacteria</taxon>
        <taxon>Pseudomonadati</taxon>
        <taxon>Pseudomonadota</taxon>
        <taxon>Alphaproteobacteria</taxon>
        <taxon>Caulobacterales</taxon>
        <taxon>Caulobacteraceae</taxon>
        <taxon>Caulobacter</taxon>
    </lineage>
</organism>
<gene>
    <name evidence="2" type="ordered locus">Caul_1354</name>
</gene>
<reference evidence="2" key="1">
    <citation type="submission" date="2008-01" db="EMBL/GenBank/DDBJ databases">
        <title>Complete sequence of chromosome of Caulobacter sp. K31.</title>
        <authorList>
            <consortium name="US DOE Joint Genome Institute"/>
            <person name="Copeland A."/>
            <person name="Lucas S."/>
            <person name="Lapidus A."/>
            <person name="Barry K."/>
            <person name="Glavina del Rio T."/>
            <person name="Dalin E."/>
            <person name="Tice H."/>
            <person name="Pitluck S."/>
            <person name="Bruce D."/>
            <person name="Goodwin L."/>
            <person name="Thompson L.S."/>
            <person name="Brettin T."/>
            <person name="Detter J.C."/>
            <person name="Han C."/>
            <person name="Schmutz J."/>
            <person name="Larimer F."/>
            <person name="Land M."/>
            <person name="Hauser L."/>
            <person name="Kyrpides N."/>
            <person name="Kim E."/>
            <person name="Stephens C."/>
            <person name="Richardson P."/>
        </authorList>
    </citation>
    <scope>NUCLEOTIDE SEQUENCE [LARGE SCALE GENOMIC DNA]</scope>
    <source>
        <strain evidence="2">K31</strain>
    </source>
</reference>
<keyword evidence="1" id="KW-0812">Transmembrane</keyword>
<feature type="transmembrane region" description="Helical" evidence="1">
    <location>
        <begin position="54"/>
        <end position="75"/>
    </location>
</feature>
<sequence precursor="true">MSDLAQRPSPRRIGRGMLAVIAGFMVVVVLSTATDAVLHAAKVYPPPEQGLHDPLLNLLALAYRSVFTLAGGWITARLAPNTPLRHAFILGVLGLTAGTAGVIATWNLGLGPHWYPIALAITGLPLCWLGGWLAIRGQAA</sequence>
<keyword evidence="1" id="KW-1133">Transmembrane helix</keyword>
<dbReference type="KEGG" id="cak:Caul_1354"/>
<proteinExistence type="predicted"/>
<feature type="transmembrane region" description="Helical" evidence="1">
    <location>
        <begin position="12"/>
        <end position="34"/>
    </location>
</feature>
<evidence type="ECO:0000313" key="2">
    <source>
        <dbReference type="EMBL" id="ABZ70484.1"/>
    </source>
</evidence>
<dbReference type="EMBL" id="CP000927">
    <property type="protein sequence ID" value="ABZ70484.1"/>
    <property type="molecule type" value="Genomic_DNA"/>
</dbReference>
<dbReference type="eggNOG" id="ENOG50330AA">
    <property type="taxonomic scope" value="Bacteria"/>
</dbReference>
<feature type="transmembrane region" description="Helical" evidence="1">
    <location>
        <begin position="114"/>
        <end position="135"/>
    </location>
</feature>
<evidence type="ECO:0000256" key="1">
    <source>
        <dbReference type="SAM" id="Phobius"/>
    </source>
</evidence>
<keyword evidence="1" id="KW-0472">Membrane</keyword>